<comment type="catalytic activity">
    <reaction evidence="9">
        <text>beta-D-fructose 6-phosphate + ATP = beta-D-fructose 1,6-bisphosphate + ADP + H(+)</text>
        <dbReference type="Rhea" id="RHEA:16109"/>
        <dbReference type="ChEBI" id="CHEBI:15378"/>
        <dbReference type="ChEBI" id="CHEBI:30616"/>
        <dbReference type="ChEBI" id="CHEBI:32966"/>
        <dbReference type="ChEBI" id="CHEBI:57634"/>
        <dbReference type="ChEBI" id="CHEBI:456216"/>
        <dbReference type="EC" id="2.7.1.11"/>
    </reaction>
</comment>
<feature type="binding site" evidence="9">
    <location>
        <begin position="83"/>
        <end position="84"/>
    </location>
    <ligand>
        <name>ATP</name>
        <dbReference type="ChEBI" id="CHEBI:30616"/>
    </ligand>
</feature>
<dbReference type="GO" id="GO:0061621">
    <property type="term" value="P:canonical glycolysis"/>
    <property type="evidence" value="ECO:0007669"/>
    <property type="project" value="TreeGrafter"/>
</dbReference>
<feature type="binding site" evidence="9">
    <location>
        <begin position="124"/>
        <end position="127"/>
    </location>
    <ligand>
        <name>ATP</name>
        <dbReference type="ChEBI" id="CHEBI:30616"/>
    </ligand>
</feature>
<dbReference type="PRINTS" id="PR00476">
    <property type="entry name" value="PHFRCTKINASE"/>
</dbReference>
<evidence type="ECO:0000259" key="10">
    <source>
        <dbReference type="Pfam" id="PF00365"/>
    </source>
</evidence>
<dbReference type="GO" id="GO:0030388">
    <property type="term" value="P:fructose 1,6-bisphosphate metabolic process"/>
    <property type="evidence" value="ECO:0007669"/>
    <property type="project" value="TreeGrafter"/>
</dbReference>
<dbReference type="SUPFAM" id="SSF53784">
    <property type="entry name" value="Phosphofructokinase"/>
    <property type="match status" value="1"/>
</dbReference>
<feature type="binding site" description="in other chain" evidence="9">
    <location>
        <position position="244"/>
    </location>
    <ligand>
        <name>substrate</name>
        <note>ligand shared between dimeric partners</note>
    </ligand>
</feature>
<gene>
    <name evidence="11" type="primary">pfkA2</name>
    <name evidence="9" type="synonym">pfkA</name>
    <name evidence="11" type="ORF">LAUMK142_03540</name>
</gene>
<keyword evidence="6 9" id="KW-0418">Kinase</keyword>
<evidence type="ECO:0000256" key="3">
    <source>
        <dbReference type="ARBA" id="ARBA00022490"/>
    </source>
</evidence>
<keyword evidence="9" id="KW-0547">Nucleotide-binding</keyword>
<dbReference type="GO" id="GO:0006002">
    <property type="term" value="P:fructose 6-phosphate metabolic process"/>
    <property type="evidence" value="ECO:0007669"/>
    <property type="project" value="InterPro"/>
</dbReference>
<comment type="subunit">
    <text evidence="9">Homodimer or homotetramer.</text>
</comment>
<evidence type="ECO:0000256" key="7">
    <source>
        <dbReference type="ARBA" id="ARBA00022842"/>
    </source>
</evidence>
<comment type="function">
    <text evidence="9">Catalyzes the phosphorylation of D-fructose 6-phosphate to fructose 1,6-bisphosphate by ATP, the first committing step of glycolysis.</text>
</comment>
<dbReference type="EC" id="2.7.1.11" evidence="9"/>
<feature type="binding site" evidence="9">
    <location>
        <position position="286"/>
    </location>
    <ligand>
        <name>substrate</name>
        <note>ligand shared between dimeric partners</note>
    </ligand>
</feature>
<dbReference type="NCBIfam" id="NF002872">
    <property type="entry name" value="PRK03202.1"/>
    <property type="match status" value="1"/>
</dbReference>
<feature type="binding site" evidence="9">
    <location>
        <position position="15"/>
    </location>
    <ligand>
        <name>ATP</name>
        <dbReference type="ChEBI" id="CHEBI:30616"/>
    </ligand>
</feature>
<comment type="pathway">
    <text evidence="2 9">Carbohydrate degradation; glycolysis; D-glyceraldehyde 3-phosphate and glycerone phosphate from D-glucose: step 3/4.</text>
</comment>
<accession>A0A498QTU5</accession>
<dbReference type="HAMAP" id="MF_01976">
    <property type="entry name" value="Phosphofructokinase_III"/>
    <property type="match status" value="1"/>
</dbReference>
<keyword evidence="4 9" id="KW-0808">Transferase</keyword>
<keyword evidence="5 9" id="KW-0479">Metal-binding</keyword>
<dbReference type="InterPro" id="IPR012003">
    <property type="entry name" value="ATP_PFK_prok-type"/>
</dbReference>
<evidence type="ECO:0000256" key="6">
    <source>
        <dbReference type="ARBA" id="ARBA00022777"/>
    </source>
</evidence>
<comment type="subcellular location">
    <subcellularLocation>
        <location evidence="9">Cytoplasm</location>
    </subcellularLocation>
</comment>
<dbReference type="UniPathway" id="UPA00109">
    <property type="reaction ID" value="UER00182"/>
</dbReference>
<dbReference type="Gene3D" id="3.40.50.450">
    <property type="match status" value="1"/>
</dbReference>
<proteinExistence type="inferred from homology"/>
<dbReference type="AlphaFoldDB" id="A0A498QTU5"/>
<dbReference type="PROSITE" id="PS00433">
    <property type="entry name" value="PHOSPHOFRUCTOKINASE"/>
    <property type="match status" value="1"/>
</dbReference>
<organism evidence="11 12">
    <name type="scientific">Mycobacterium pseudokansasii</name>
    <dbReference type="NCBI Taxonomy" id="2341080"/>
    <lineage>
        <taxon>Bacteria</taxon>
        <taxon>Bacillati</taxon>
        <taxon>Actinomycetota</taxon>
        <taxon>Actinomycetes</taxon>
        <taxon>Mycobacteriales</taxon>
        <taxon>Mycobacteriaceae</taxon>
        <taxon>Mycobacterium</taxon>
    </lineage>
</organism>
<dbReference type="PANTHER" id="PTHR13697:SF52">
    <property type="entry name" value="ATP-DEPENDENT 6-PHOSPHOFRUCTOKINASE 3"/>
    <property type="match status" value="1"/>
</dbReference>
<feature type="site" description="Important for substrate specificity; cannot use PPi as phosphoryl donor" evidence="9">
    <location>
        <position position="126"/>
    </location>
</feature>
<protein>
    <recommendedName>
        <fullName evidence="9">ATP-dependent 6-phosphofructokinase</fullName>
        <shortName evidence="9">ATP-PFK</shortName>
        <shortName evidence="9">Phosphofructokinase</shortName>
        <ecNumber evidence="9">2.7.1.11</ecNumber>
    </recommendedName>
    <alternativeName>
        <fullName evidence="9">Phosphohexokinase</fullName>
    </alternativeName>
</protein>
<evidence type="ECO:0000256" key="9">
    <source>
        <dbReference type="HAMAP-Rule" id="MF_01976"/>
    </source>
</evidence>
<feature type="binding site" description="in other chain" evidence="9">
    <location>
        <begin position="191"/>
        <end position="193"/>
    </location>
    <ligand>
        <name>substrate</name>
        <note>ligand shared between dimeric partners</note>
    </ligand>
</feature>
<evidence type="ECO:0000256" key="4">
    <source>
        <dbReference type="ARBA" id="ARBA00022679"/>
    </source>
</evidence>
<dbReference type="GO" id="GO:0042802">
    <property type="term" value="F:identical protein binding"/>
    <property type="evidence" value="ECO:0007669"/>
    <property type="project" value="TreeGrafter"/>
</dbReference>
<dbReference type="GO" id="GO:0046872">
    <property type="term" value="F:metal ion binding"/>
    <property type="evidence" value="ECO:0007669"/>
    <property type="project" value="UniProtKB-KW"/>
</dbReference>
<feature type="binding site" evidence="9">
    <location>
        <position position="184"/>
    </location>
    <ligand>
        <name>substrate</name>
        <note>ligand shared between dimeric partners</note>
    </ligand>
</feature>
<dbReference type="InterPro" id="IPR022953">
    <property type="entry name" value="ATP_PFK"/>
</dbReference>
<sequence>MRSSITRIALSTGGGDAPGLNAVIHAATLAARNRDWEVVGIRDGLNGLLLPDAYPDGGLIELTRDRVRGIIHQGGTIIGTTNRGNPTAYPVQQSDGTWIEMDRTKELLGRFEEHGIDALILVGGDGSMAIGQHLHNAGLRLVGVPKTIDNDLDKTTSTFGFDSAVDFASECIDRLFTTATSHGRIIVVEVMGRYAGWIALNAGMASGVHAILIPEIPFSLDPVAAVIRDRERHGAKFSIVCVAEGARPVGGEVSIVGKSVGQAERLGGIGAKVAAELERMTGREARTVVLGHLLRGGSPTSFDRLLGLRFGAAAVRALDEGHSGVMVALNPPTVDYVPLAEATHRQKTVPLDCDSILTARDMGINFGDEMPTHSAIGG</sequence>
<dbReference type="Pfam" id="PF00365">
    <property type="entry name" value="PFK"/>
    <property type="match status" value="1"/>
</dbReference>
<dbReference type="InterPro" id="IPR000023">
    <property type="entry name" value="Phosphofructokinase_dom"/>
</dbReference>
<comment type="cofactor">
    <cofactor evidence="1 9">
        <name>Mg(2+)</name>
        <dbReference type="ChEBI" id="CHEBI:18420"/>
    </cofactor>
</comment>
<feature type="binding site" evidence="9">
    <location>
        <position position="125"/>
    </location>
    <ligand>
        <name>Mg(2+)</name>
        <dbReference type="ChEBI" id="CHEBI:18420"/>
        <note>catalytic</note>
    </ligand>
</feature>
<dbReference type="Gene3D" id="3.40.50.460">
    <property type="entry name" value="Phosphofructokinase domain"/>
    <property type="match status" value="1"/>
</dbReference>
<dbReference type="GO" id="GO:0070095">
    <property type="term" value="F:fructose-6-phosphate binding"/>
    <property type="evidence" value="ECO:0007669"/>
    <property type="project" value="TreeGrafter"/>
</dbReference>
<evidence type="ECO:0000256" key="1">
    <source>
        <dbReference type="ARBA" id="ARBA00001946"/>
    </source>
</evidence>
<feature type="binding site" description="in other chain" evidence="9">
    <location>
        <begin position="292"/>
        <end position="295"/>
    </location>
    <ligand>
        <name>substrate</name>
        <note>ligand shared between dimeric partners</note>
    </ligand>
</feature>
<dbReference type="PANTHER" id="PTHR13697">
    <property type="entry name" value="PHOSPHOFRUCTOKINASE"/>
    <property type="match status" value="1"/>
</dbReference>
<dbReference type="InterPro" id="IPR012829">
    <property type="entry name" value="Phosphofructokinase_III"/>
</dbReference>
<dbReference type="GO" id="GO:0047334">
    <property type="term" value="F:diphosphate-fructose-6-phosphate 1-phosphotransferase activity"/>
    <property type="evidence" value="ECO:0007669"/>
    <property type="project" value="InterPro"/>
</dbReference>
<feature type="binding site" description="in other chain" evidence="9">
    <location>
        <begin position="147"/>
        <end position="149"/>
    </location>
    <ligand>
        <name>substrate</name>
        <note>ligand shared between dimeric partners</note>
    </ligand>
</feature>
<evidence type="ECO:0000256" key="8">
    <source>
        <dbReference type="ARBA" id="ARBA00023152"/>
    </source>
</evidence>
<feature type="active site" description="Proton acceptor" evidence="9">
    <location>
        <position position="149"/>
    </location>
</feature>
<name>A0A498QTU5_9MYCO</name>
<evidence type="ECO:0000313" key="11">
    <source>
        <dbReference type="EMBL" id="VBA52388.1"/>
    </source>
</evidence>
<dbReference type="PIRSF" id="PIRSF000532">
    <property type="entry name" value="ATP_PFK_prok"/>
    <property type="match status" value="1"/>
</dbReference>
<keyword evidence="7 9" id="KW-0460">Magnesium</keyword>
<dbReference type="GO" id="GO:0005524">
    <property type="term" value="F:ATP binding"/>
    <property type="evidence" value="ECO:0007669"/>
    <property type="project" value="UniProtKB-KW"/>
</dbReference>
<keyword evidence="9" id="KW-0067">ATP-binding</keyword>
<evidence type="ECO:0000313" key="12">
    <source>
        <dbReference type="Proteomes" id="UP000268285"/>
    </source>
</evidence>
<dbReference type="GO" id="GO:0005945">
    <property type="term" value="C:6-phosphofructokinase complex"/>
    <property type="evidence" value="ECO:0007669"/>
    <property type="project" value="TreeGrafter"/>
</dbReference>
<keyword evidence="3 9" id="KW-0963">Cytoplasm</keyword>
<reference evidence="11 12" key="1">
    <citation type="submission" date="2018-09" db="EMBL/GenBank/DDBJ databases">
        <authorList>
            <person name="Tagini F."/>
        </authorList>
    </citation>
    <scope>NUCLEOTIDE SEQUENCE [LARGE SCALE GENOMIC DNA]</scope>
    <source>
        <strain evidence="11 12">MK142</strain>
    </source>
</reference>
<evidence type="ECO:0000256" key="2">
    <source>
        <dbReference type="ARBA" id="ARBA00004679"/>
    </source>
</evidence>
<comment type="similarity">
    <text evidence="9">Belongs to the phosphofructokinase type A (PFKA) family. Mixed-substrate PFK group III subfamily.</text>
</comment>
<dbReference type="Proteomes" id="UP000268285">
    <property type="component" value="Unassembled WGS sequence"/>
</dbReference>
<dbReference type="GO" id="GO:0048029">
    <property type="term" value="F:monosaccharide binding"/>
    <property type="evidence" value="ECO:0007669"/>
    <property type="project" value="TreeGrafter"/>
</dbReference>
<keyword evidence="12" id="KW-1185">Reference proteome</keyword>
<dbReference type="OrthoDB" id="9802503at2"/>
<dbReference type="EMBL" id="UPHU01000001">
    <property type="protein sequence ID" value="VBA52388.1"/>
    <property type="molecule type" value="Genomic_DNA"/>
</dbReference>
<feature type="domain" description="Phosphofructokinase" evidence="10">
    <location>
        <begin position="7"/>
        <end position="318"/>
    </location>
</feature>
<dbReference type="InterPro" id="IPR035966">
    <property type="entry name" value="PKF_sf"/>
</dbReference>
<dbReference type="InterPro" id="IPR015912">
    <property type="entry name" value="Phosphofructokinase_CS"/>
</dbReference>
<keyword evidence="8 9" id="KW-0324">Glycolysis</keyword>
<dbReference type="GO" id="GO:0016208">
    <property type="term" value="F:AMP binding"/>
    <property type="evidence" value="ECO:0007669"/>
    <property type="project" value="TreeGrafter"/>
</dbReference>
<dbReference type="RefSeq" id="WP_036402864.1">
    <property type="nucleotide sequence ID" value="NZ_JAIENV010000142.1"/>
</dbReference>
<evidence type="ECO:0000256" key="5">
    <source>
        <dbReference type="ARBA" id="ARBA00022723"/>
    </source>
</evidence>
<comment type="caution">
    <text evidence="9">Lacks conserved residue(s) required for the propagation of feature annotation.</text>
</comment>
<dbReference type="GO" id="GO:0003872">
    <property type="term" value="F:6-phosphofructokinase activity"/>
    <property type="evidence" value="ECO:0007669"/>
    <property type="project" value="UniProtKB-UniRule"/>
</dbReference>